<keyword evidence="15" id="KW-1185">Reference proteome</keyword>
<feature type="transmembrane region" description="Helical" evidence="13">
    <location>
        <begin position="90"/>
        <end position="110"/>
    </location>
</feature>
<keyword evidence="7 13" id="KW-1133">Transmembrane helix</keyword>
<feature type="transmembrane region" description="Helical" evidence="13">
    <location>
        <begin position="21"/>
        <end position="42"/>
    </location>
</feature>
<evidence type="ECO:0000256" key="6">
    <source>
        <dbReference type="ARBA" id="ARBA00022955"/>
    </source>
</evidence>
<dbReference type="Pfam" id="PF03694">
    <property type="entry name" value="Erg28"/>
    <property type="match status" value="1"/>
</dbReference>
<evidence type="ECO:0000256" key="5">
    <source>
        <dbReference type="ARBA" id="ARBA00022824"/>
    </source>
</evidence>
<dbReference type="InterPro" id="IPR005352">
    <property type="entry name" value="Erg28"/>
</dbReference>
<keyword evidence="11" id="KW-1207">Sterol metabolism</keyword>
<evidence type="ECO:0000256" key="13">
    <source>
        <dbReference type="SAM" id="Phobius"/>
    </source>
</evidence>
<evidence type="ECO:0000256" key="4">
    <source>
        <dbReference type="ARBA" id="ARBA00022692"/>
    </source>
</evidence>
<keyword evidence="4 13" id="KW-0812">Transmembrane</keyword>
<organism evidence="14 15">
    <name type="scientific">Sistotremastrum niveocremeum HHB9708</name>
    <dbReference type="NCBI Taxonomy" id="1314777"/>
    <lineage>
        <taxon>Eukaryota</taxon>
        <taxon>Fungi</taxon>
        <taxon>Dikarya</taxon>
        <taxon>Basidiomycota</taxon>
        <taxon>Agaricomycotina</taxon>
        <taxon>Agaricomycetes</taxon>
        <taxon>Sistotremastrales</taxon>
        <taxon>Sistotremastraceae</taxon>
        <taxon>Sertulicium</taxon>
        <taxon>Sertulicium niveocremeum</taxon>
    </lineage>
</organism>
<comment type="similarity">
    <text evidence="2">Belongs to the ERG28 family.</text>
</comment>
<dbReference type="EMBL" id="KV419410">
    <property type="protein sequence ID" value="KZS92337.1"/>
    <property type="molecule type" value="Genomic_DNA"/>
</dbReference>
<evidence type="ECO:0000256" key="10">
    <source>
        <dbReference type="ARBA" id="ARBA00023136"/>
    </source>
</evidence>
<keyword evidence="12" id="KW-0753">Steroid metabolism</keyword>
<sequence>MSLSGVFSSLLPPNPGLLPKWQLFVAATALGNTIQTFLTLSATRKVYNNNPGLVTPLSSRSFGVWTLTSAIVRFYCAYHITEKTIYDITMWTYVLALGHFTSELLIYRTAKLPGPVIGPFIVATLSLTWMFLQYDHYVSI</sequence>
<feature type="transmembrane region" description="Helical" evidence="13">
    <location>
        <begin position="116"/>
        <end position="134"/>
    </location>
</feature>
<keyword evidence="3" id="KW-0444">Lipid biosynthesis</keyword>
<keyword evidence="5" id="KW-0256">Endoplasmic reticulum</keyword>
<evidence type="ECO:0000256" key="12">
    <source>
        <dbReference type="ARBA" id="ARBA00023221"/>
    </source>
</evidence>
<dbReference type="PANTHER" id="PTHR15451:SF19">
    <property type="entry name" value="ERGOSTEROL BIOSYNTHETIC PROTEIN 28 HOMOLOG"/>
    <property type="match status" value="1"/>
</dbReference>
<evidence type="ECO:0000256" key="11">
    <source>
        <dbReference type="ARBA" id="ARBA00023166"/>
    </source>
</evidence>
<feature type="transmembrane region" description="Helical" evidence="13">
    <location>
        <begin position="62"/>
        <end position="78"/>
    </location>
</feature>
<dbReference type="GO" id="GO:0005789">
    <property type="term" value="C:endoplasmic reticulum membrane"/>
    <property type="evidence" value="ECO:0007669"/>
    <property type="project" value="UniProtKB-SubCell"/>
</dbReference>
<evidence type="ECO:0000256" key="7">
    <source>
        <dbReference type="ARBA" id="ARBA00022989"/>
    </source>
</evidence>
<keyword evidence="6" id="KW-0752">Steroid biosynthesis</keyword>
<dbReference type="GO" id="GO:0030674">
    <property type="term" value="F:protein-macromolecule adaptor activity"/>
    <property type="evidence" value="ECO:0007669"/>
    <property type="project" value="TreeGrafter"/>
</dbReference>
<protein>
    <submittedName>
        <fullName evidence="14">Erg28-like protein</fullName>
    </submittedName>
</protein>
<evidence type="ECO:0000313" key="14">
    <source>
        <dbReference type="EMBL" id="KZS92337.1"/>
    </source>
</evidence>
<evidence type="ECO:0000256" key="3">
    <source>
        <dbReference type="ARBA" id="ARBA00022516"/>
    </source>
</evidence>
<reference evidence="14 15" key="1">
    <citation type="journal article" date="2016" name="Mol. Biol. Evol.">
        <title>Comparative Genomics of Early-Diverging Mushroom-Forming Fungi Provides Insights into the Origins of Lignocellulose Decay Capabilities.</title>
        <authorList>
            <person name="Nagy L.G."/>
            <person name="Riley R."/>
            <person name="Tritt A."/>
            <person name="Adam C."/>
            <person name="Daum C."/>
            <person name="Floudas D."/>
            <person name="Sun H."/>
            <person name="Yadav J.S."/>
            <person name="Pangilinan J."/>
            <person name="Larsson K.H."/>
            <person name="Matsuura K."/>
            <person name="Barry K."/>
            <person name="Labutti K."/>
            <person name="Kuo R."/>
            <person name="Ohm R.A."/>
            <person name="Bhattacharya S.S."/>
            <person name="Shirouzu T."/>
            <person name="Yoshinaga Y."/>
            <person name="Martin F.M."/>
            <person name="Grigoriev I.V."/>
            <person name="Hibbett D.S."/>
        </authorList>
    </citation>
    <scope>NUCLEOTIDE SEQUENCE [LARGE SCALE GENOMIC DNA]</scope>
    <source>
        <strain evidence="14 15">HHB9708</strain>
    </source>
</reference>
<evidence type="ECO:0000256" key="1">
    <source>
        <dbReference type="ARBA" id="ARBA00004477"/>
    </source>
</evidence>
<dbReference type="PANTHER" id="PTHR15451">
    <property type="entry name" value="ERGOSTEROL BIOSYNTHETIC PROTEIN 28-RELATED"/>
    <property type="match status" value="1"/>
</dbReference>
<gene>
    <name evidence="14" type="ORF">SISNIDRAFT_428850</name>
</gene>
<dbReference type="STRING" id="1314777.A0A164TG33"/>
<keyword evidence="10 13" id="KW-0472">Membrane</keyword>
<dbReference type="AlphaFoldDB" id="A0A164TG33"/>
<dbReference type="GO" id="GO:0016126">
    <property type="term" value="P:sterol biosynthetic process"/>
    <property type="evidence" value="ECO:0007669"/>
    <property type="project" value="UniProtKB-KW"/>
</dbReference>
<accession>A0A164TG33</accession>
<evidence type="ECO:0000256" key="2">
    <source>
        <dbReference type="ARBA" id="ARBA00005377"/>
    </source>
</evidence>
<name>A0A164TG33_9AGAM</name>
<evidence type="ECO:0000313" key="15">
    <source>
        <dbReference type="Proteomes" id="UP000076722"/>
    </source>
</evidence>
<keyword evidence="9" id="KW-0443">Lipid metabolism</keyword>
<keyword evidence="8" id="KW-0756">Sterol biosynthesis</keyword>
<proteinExistence type="inferred from homology"/>
<dbReference type="Proteomes" id="UP000076722">
    <property type="component" value="Unassembled WGS sequence"/>
</dbReference>
<evidence type="ECO:0000256" key="8">
    <source>
        <dbReference type="ARBA" id="ARBA00023011"/>
    </source>
</evidence>
<comment type="subcellular location">
    <subcellularLocation>
        <location evidence="1">Endoplasmic reticulum membrane</location>
        <topology evidence="1">Multi-pass membrane protein</topology>
    </subcellularLocation>
</comment>
<dbReference type="OrthoDB" id="6485510at2759"/>
<evidence type="ECO:0000256" key="9">
    <source>
        <dbReference type="ARBA" id="ARBA00023098"/>
    </source>
</evidence>